<comment type="caution">
    <text evidence="6">The sequence shown here is derived from an EMBL/GenBank/DDBJ whole genome shotgun (WGS) entry which is preliminary data.</text>
</comment>
<dbReference type="PROSITE" id="PS51007">
    <property type="entry name" value="CYTC"/>
    <property type="match status" value="1"/>
</dbReference>
<dbReference type="GO" id="GO:0046872">
    <property type="term" value="F:metal ion binding"/>
    <property type="evidence" value="ECO:0007669"/>
    <property type="project" value="UniProtKB-KW"/>
</dbReference>
<gene>
    <name evidence="6" type="ORF">P409_23030</name>
</gene>
<evidence type="ECO:0000256" key="2">
    <source>
        <dbReference type="ARBA" id="ARBA00022723"/>
    </source>
</evidence>
<dbReference type="Proteomes" id="UP000029995">
    <property type="component" value="Unassembled WGS sequence"/>
</dbReference>
<evidence type="ECO:0000259" key="5">
    <source>
        <dbReference type="PROSITE" id="PS51007"/>
    </source>
</evidence>
<feature type="non-terminal residue" evidence="6">
    <location>
        <position position="1"/>
    </location>
</feature>
<reference evidence="6 7" key="1">
    <citation type="submission" date="2014-01" db="EMBL/GenBank/DDBJ databases">
        <title>Genome sequence determination for a cystic fibrosis isolate, Inquilinus limosus.</title>
        <authorList>
            <person name="Pino M."/>
            <person name="Di Conza J."/>
            <person name="Gutkind G."/>
        </authorList>
    </citation>
    <scope>NUCLEOTIDE SEQUENCE [LARGE SCALE GENOMIC DNA]</scope>
    <source>
        <strain evidence="6 7">MP06</strain>
    </source>
</reference>
<dbReference type="GO" id="GO:0020037">
    <property type="term" value="F:heme binding"/>
    <property type="evidence" value="ECO:0007669"/>
    <property type="project" value="InterPro"/>
</dbReference>
<evidence type="ECO:0000256" key="1">
    <source>
        <dbReference type="ARBA" id="ARBA00022617"/>
    </source>
</evidence>
<organism evidence="6 7">
    <name type="scientific">Inquilinus limosus MP06</name>
    <dbReference type="NCBI Taxonomy" id="1398085"/>
    <lineage>
        <taxon>Bacteria</taxon>
        <taxon>Pseudomonadati</taxon>
        <taxon>Pseudomonadota</taxon>
        <taxon>Alphaproteobacteria</taxon>
        <taxon>Rhodospirillales</taxon>
        <taxon>Rhodospirillaceae</taxon>
        <taxon>Inquilinus</taxon>
    </lineage>
</organism>
<keyword evidence="1 4" id="KW-0349">Heme</keyword>
<sequence>VAYGVRQQQAADRWASALTGGDPDRAPALMLRNGCTGCHTIPGIGAARGAVGPKLSGLADRAFIGGTLPNTPENLARWIRDSRGVNPRTAMPSTGITESEAHDIAAYLYALRGRP</sequence>
<name>A0A0A0D503_9PROT</name>
<dbReference type="InterPro" id="IPR009056">
    <property type="entry name" value="Cyt_c-like_dom"/>
</dbReference>
<protein>
    <submittedName>
        <fullName evidence="6">Cytochrome C</fullName>
    </submittedName>
</protein>
<dbReference type="InterPro" id="IPR036909">
    <property type="entry name" value="Cyt_c-like_dom_sf"/>
</dbReference>
<dbReference type="SUPFAM" id="SSF46626">
    <property type="entry name" value="Cytochrome c"/>
    <property type="match status" value="1"/>
</dbReference>
<dbReference type="RefSeq" id="WP_034844210.1">
    <property type="nucleotide sequence ID" value="NZ_JANX01000367.1"/>
</dbReference>
<dbReference type="GO" id="GO:0009055">
    <property type="term" value="F:electron transfer activity"/>
    <property type="evidence" value="ECO:0007669"/>
    <property type="project" value="InterPro"/>
</dbReference>
<keyword evidence="2 4" id="KW-0479">Metal-binding</keyword>
<dbReference type="Pfam" id="PF00034">
    <property type="entry name" value="Cytochrom_C"/>
    <property type="match status" value="1"/>
</dbReference>
<dbReference type="OrthoDB" id="9794982at2"/>
<accession>A0A0A0D503</accession>
<dbReference type="EMBL" id="JANX01000367">
    <property type="protein sequence ID" value="KGM32152.1"/>
    <property type="molecule type" value="Genomic_DNA"/>
</dbReference>
<proteinExistence type="predicted"/>
<evidence type="ECO:0000313" key="7">
    <source>
        <dbReference type="Proteomes" id="UP000029995"/>
    </source>
</evidence>
<feature type="domain" description="Cytochrome c" evidence="5">
    <location>
        <begin position="21"/>
        <end position="112"/>
    </location>
</feature>
<evidence type="ECO:0000313" key="6">
    <source>
        <dbReference type="EMBL" id="KGM32152.1"/>
    </source>
</evidence>
<dbReference type="AlphaFoldDB" id="A0A0A0D503"/>
<keyword evidence="3 4" id="KW-0408">Iron</keyword>
<evidence type="ECO:0000256" key="3">
    <source>
        <dbReference type="ARBA" id="ARBA00023004"/>
    </source>
</evidence>
<dbReference type="Gene3D" id="1.10.760.10">
    <property type="entry name" value="Cytochrome c-like domain"/>
    <property type="match status" value="1"/>
</dbReference>
<evidence type="ECO:0000256" key="4">
    <source>
        <dbReference type="PROSITE-ProRule" id="PRU00433"/>
    </source>
</evidence>